<dbReference type="FunFam" id="1.20.5.170:FF:000020">
    <property type="entry name" value="BZIP transcription factor"/>
    <property type="match status" value="1"/>
</dbReference>
<protein>
    <recommendedName>
        <fullName evidence="7">BZIP domain-containing protein</fullName>
    </recommendedName>
</protein>
<dbReference type="Gene3D" id="1.20.5.170">
    <property type="match status" value="1"/>
</dbReference>
<dbReference type="GO" id="GO:0005634">
    <property type="term" value="C:nucleus"/>
    <property type="evidence" value="ECO:0007669"/>
    <property type="project" value="UniProtKB-SubCell"/>
</dbReference>
<keyword evidence="3" id="KW-0238">DNA-binding</keyword>
<evidence type="ECO:0000256" key="5">
    <source>
        <dbReference type="ARBA" id="ARBA00023242"/>
    </source>
</evidence>
<dbReference type="SMART" id="SM00338">
    <property type="entry name" value="BRLZ"/>
    <property type="match status" value="1"/>
</dbReference>
<proteinExistence type="predicted"/>
<gene>
    <name evidence="8" type="ORF">TEA_027932</name>
</gene>
<keyword evidence="9" id="KW-1185">Reference proteome</keyword>
<dbReference type="CDD" id="cd14702">
    <property type="entry name" value="bZIP_plant_GBF1"/>
    <property type="match status" value="1"/>
</dbReference>
<dbReference type="PROSITE" id="PS50217">
    <property type="entry name" value="BZIP"/>
    <property type="match status" value="1"/>
</dbReference>
<keyword evidence="4" id="KW-0804">Transcription</keyword>
<dbReference type="GO" id="GO:0003700">
    <property type="term" value="F:DNA-binding transcription factor activity"/>
    <property type="evidence" value="ECO:0007669"/>
    <property type="project" value="InterPro"/>
</dbReference>
<dbReference type="PROSITE" id="PS00036">
    <property type="entry name" value="BZIP_BASIC"/>
    <property type="match status" value="1"/>
</dbReference>
<dbReference type="GO" id="GO:0045893">
    <property type="term" value="P:positive regulation of DNA-templated transcription"/>
    <property type="evidence" value="ECO:0007669"/>
    <property type="project" value="TreeGrafter"/>
</dbReference>
<dbReference type="SUPFAM" id="SSF57959">
    <property type="entry name" value="Leucine zipper domain"/>
    <property type="match status" value="1"/>
</dbReference>
<reference evidence="8 9" key="1">
    <citation type="journal article" date="2018" name="Proc. Natl. Acad. Sci. U.S.A.">
        <title>Draft genome sequence of Camellia sinensis var. sinensis provides insights into the evolution of the tea genome and tea quality.</title>
        <authorList>
            <person name="Wei C."/>
            <person name="Yang H."/>
            <person name="Wang S."/>
            <person name="Zhao J."/>
            <person name="Liu C."/>
            <person name="Gao L."/>
            <person name="Xia E."/>
            <person name="Lu Y."/>
            <person name="Tai Y."/>
            <person name="She G."/>
            <person name="Sun J."/>
            <person name="Cao H."/>
            <person name="Tong W."/>
            <person name="Gao Q."/>
            <person name="Li Y."/>
            <person name="Deng W."/>
            <person name="Jiang X."/>
            <person name="Wang W."/>
            <person name="Chen Q."/>
            <person name="Zhang S."/>
            <person name="Li H."/>
            <person name="Wu J."/>
            <person name="Wang P."/>
            <person name="Li P."/>
            <person name="Shi C."/>
            <person name="Zheng F."/>
            <person name="Jian J."/>
            <person name="Huang B."/>
            <person name="Shan D."/>
            <person name="Shi M."/>
            <person name="Fang C."/>
            <person name="Yue Y."/>
            <person name="Li F."/>
            <person name="Li D."/>
            <person name="Wei S."/>
            <person name="Han B."/>
            <person name="Jiang C."/>
            <person name="Yin Y."/>
            <person name="Xia T."/>
            <person name="Zhang Z."/>
            <person name="Bennetzen J.L."/>
            <person name="Zhao S."/>
            <person name="Wan X."/>
        </authorList>
    </citation>
    <scope>NUCLEOTIDE SEQUENCE [LARGE SCALE GENOMIC DNA]</scope>
    <source>
        <strain evidence="9">cv. Shuchazao</strain>
        <tissue evidence="8">Leaf</tissue>
    </source>
</reference>
<evidence type="ECO:0000256" key="4">
    <source>
        <dbReference type="ARBA" id="ARBA00023163"/>
    </source>
</evidence>
<accession>A0A4S4E1D0</accession>
<dbReference type="EMBL" id="SDRB02008369">
    <property type="protein sequence ID" value="THG09610.1"/>
    <property type="molecule type" value="Genomic_DNA"/>
</dbReference>
<dbReference type="InterPro" id="IPR045314">
    <property type="entry name" value="bZIP_plant_GBF1"/>
</dbReference>
<organism evidence="8 9">
    <name type="scientific">Camellia sinensis var. sinensis</name>
    <name type="common">China tea</name>
    <dbReference type="NCBI Taxonomy" id="542762"/>
    <lineage>
        <taxon>Eukaryota</taxon>
        <taxon>Viridiplantae</taxon>
        <taxon>Streptophyta</taxon>
        <taxon>Embryophyta</taxon>
        <taxon>Tracheophyta</taxon>
        <taxon>Spermatophyta</taxon>
        <taxon>Magnoliopsida</taxon>
        <taxon>eudicotyledons</taxon>
        <taxon>Gunneridae</taxon>
        <taxon>Pentapetalae</taxon>
        <taxon>asterids</taxon>
        <taxon>Ericales</taxon>
        <taxon>Theaceae</taxon>
        <taxon>Camellia</taxon>
    </lineage>
</organism>
<evidence type="ECO:0000313" key="9">
    <source>
        <dbReference type="Proteomes" id="UP000306102"/>
    </source>
</evidence>
<feature type="domain" description="BZIP" evidence="7">
    <location>
        <begin position="2"/>
        <end position="65"/>
    </location>
</feature>
<sequence>MDQRKRKRMQSNRESARRSRMRKQKHLDDLVAELAQLRQENNHILTNIDITTQQHMNVESENTVLRAQMVELSQRLQSLNDILTYMNTNNGVFESDQDLLPIPVDNYMNNHPWNLMFLNQPIMTSPDMFQY</sequence>
<dbReference type="PANTHER" id="PTHR45764">
    <property type="entry name" value="BZIP TRANSCRIPTION FACTOR 44"/>
    <property type="match status" value="1"/>
</dbReference>
<dbReference type="GO" id="GO:0000976">
    <property type="term" value="F:transcription cis-regulatory region binding"/>
    <property type="evidence" value="ECO:0007669"/>
    <property type="project" value="TreeGrafter"/>
</dbReference>
<dbReference type="GO" id="GO:0046982">
    <property type="term" value="F:protein heterodimerization activity"/>
    <property type="evidence" value="ECO:0007669"/>
    <property type="project" value="UniProtKB-ARBA"/>
</dbReference>
<evidence type="ECO:0000256" key="2">
    <source>
        <dbReference type="ARBA" id="ARBA00023015"/>
    </source>
</evidence>
<comment type="caution">
    <text evidence="8">The sequence shown here is derived from an EMBL/GenBank/DDBJ whole genome shotgun (WGS) entry which is preliminary data.</text>
</comment>
<dbReference type="InterPro" id="IPR046347">
    <property type="entry name" value="bZIP_sf"/>
</dbReference>
<comment type="subcellular location">
    <subcellularLocation>
        <location evidence="1">Nucleus</location>
    </subcellularLocation>
</comment>
<dbReference type="STRING" id="542762.A0A4S4E1D0"/>
<evidence type="ECO:0000259" key="7">
    <source>
        <dbReference type="PROSITE" id="PS50217"/>
    </source>
</evidence>
<feature type="compositionally biased region" description="Basic residues" evidence="6">
    <location>
        <begin position="1"/>
        <end position="10"/>
    </location>
</feature>
<dbReference type="Pfam" id="PF00170">
    <property type="entry name" value="bZIP_1"/>
    <property type="match status" value="1"/>
</dbReference>
<dbReference type="AlphaFoldDB" id="A0A4S4E1D0"/>
<feature type="region of interest" description="Disordered" evidence="6">
    <location>
        <begin position="1"/>
        <end position="25"/>
    </location>
</feature>
<dbReference type="InterPro" id="IPR004827">
    <property type="entry name" value="bZIP"/>
</dbReference>
<dbReference type="PANTHER" id="PTHR45764:SF38">
    <property type="entry name" value="BZIP TRANSCRIPTION FACTOR 44"/>
    <property type="match status" value="1"/>
</dbReference>
<keyword evidence="2" id="KW-0805">Transcription regulation</keyword>
<evidence type="ECO:0000256" key="3">
    <source>
        <dbReference type="ARBA" id="ARBA00023125"/>
    </source>
</evidence>
<evidence type="ECO:0000313" key="8">
    <source>
        <dbReference type="EMBL" id="THG09610.1"/>
    </source>
</evidence>
<keyword evidence="5" id="KW-0539">Nucleus</keyword>
<name>A0A4S4E1D0_CAMSN</name>
<dbReference type="Proteomes" id="UP000306102">
    <property type="component" value="Unassembled WGS sequence"/>
</dbReference>
<evidence type="ECO:0000256" key="1">
    <source>
        <dbReference type="ARBA" id="ARBA00004123"/>
    </source>
</evidence>
<evidence type="ECO:0000256" key="6">
    <source>
        <dbReference type="SAM" id="MobiDB-lite"/>
    </source>
</evidence>